<evidence type="ECO:0000256" key="1">
    <source>
        <dbReference type="SAM" id="SignalP"/>
    </source>
</evidence>
<reference evidence="2" key="2">
    <citation type="submission" date="2021-08" db="EMBL/GenBank/DDBJ databases">
        <authorList>
            <person name="Tani A."/>
            <person name="Ola A."/>
            <person name="Ogura Y."/>
            <person name="Katsura K."/>
            <person name="Hayashi T."/>
        </authorList>
    </citation>
    <scope>NUCLEOTIDE SEQUENCE</scope>
    <source>
        <strain evidence="2">KCTC 52305</strain>
    </source>
</reference>
<protein>
    <recommendedName>
        <fullName evidence="4">Secreted protein</fullName>
    </recommendedName>
</protein>
<reference evidence="2" key="1">
    <citation type="journal article" date="2021" name="Front. Microbiol.">
        <title>Comprehensive Comparative Genomics and Phenotyping of Methylobacterium Species.</title>
        <authorList>
            <person name="Alessa O."/>
            <person name="Ogura Y."/>
            <person name="Fujitani Y."/>
            <person name="Takami H."/>
            <person name="Hayashi T."/>
            <person name="Sahin N."/>
            <person name="Tani A."/>
        </authorList>
    </citation>
    <scope>NUCLEOTIDE SEQUENCE</scope>
    <source>
        <strain evidence="2">KCTC 52305</strain>
    </source>
</reference>
<sequence>MSVVARNRSRLCMAAGLLALVAHAGAAEAGCTRRIYNRSALTLVGSQDGGPAFVLPPGRSMPIRLTRPGTFDLGVSCAPLGQFGYEGRTGSYAAQAQLSYQAVIDRCYIKVGDQLLRPEFGPGSLGMQSTAPFTVNNPRQGDIVLGPSAGLCAPQAF</sequence>
<comment type="caution">
    <text evidence="2">The sequence shown here is derived from an EMBL/GenBank/DDBJ whole genome shotgun (WGS) entry which is preliminary data.</text>
</comment>
<gene>
    <name evidence="2" type="ORF">OPKNFCMD_4965</name>
</gene>
<dbReference type="RefSeq" id="WP_238313912.1">
    <property type="nucleotide sequence ID" value="NZ_BPQH01000017.1"/>
</dbReference>
<evidence type="ECO:0000313" key="2">
    <source>
        <dbReference type="EMBL" id="GJD52203.1"/>
    </source>
</evidence>
<evidence type="ECO:0008006" key="4">
    <source>
        <dbReference type="Google" id="ProtNLM"/>
    </source>
</evidence>
<feature type="chain" id="PRO_5045280954" description="Secreted protein" evidence="1">
    <location>
        <begin position="30"/>
        <end position="157"/>
    </location>
</feature>
<dbReference type="EMBL" id="BPQH01000017">
    <property type="protein sequence ID" value="GJD52203.1"/>
    <property type="molecule type" value="Genomic_DNA"/>
</dbReference>
<organism evidence="2 3">
    <name type="scientific">Methylobacterium crusticola</name>
    <dbReference type="NCBI Taxonomy" id="1697972"/>
    <lineage>
        <taxon>Bacteria</taxon>
        <taxon>Pseudomonadati</taxon>
        <taxon>Pseudomonadota</taxon>
        <taxon>Alphaproteobacteria</taxon>
        <taxon>Hyphomicrobiales</taxon>
        <taxon>Methylobacteriaceae</taxon>
        <taxon>Methylobacterium</taxon>
    </lineage>
</organism>
<evidence type="ECO:0000313" key="3">
    <source>
        <dbReference type="Proteomes" id="UP001055167"/>
    </source>
</evidence>
<name>A0ABQ4R3Q2_9HYPH</name>
<dbReference type="Proteomes" id="UP001055167">
    <property type="component" value="Unassembled WGS sequence"/>
</dbReference>
<keyword evidence="1" id="KW-0732">Signal</keyword>
<proteinExistence type="predicted"/>
<feature type="signal peptide" evidence="1">
    <location>
        <begin position="1"/>
        <end position="29"/>
    </location>
</feature>
<keyword evidence="3" id="KW-1185">Reference proteome</keyword>
<accession>A0ABQ4R3Q2</accession>